<sequence length="59" mass="6795">MHQPAPADDDPRPQPPEPPLPSDCCDGGCDPCVYDLHAEAMRDYRERLERWRRRHPGAD</sequence>
<organism evidence="3 4">
    <name type="scientific">Luteimonas kalidii</name>
    <dbReference type="NCBI Taxonomy" id="3042025"/>
    <lineage>
        <taxon>Bacteria</taxon>
        <taxon>Pseudomonadati</taxon>
        <taxon>Pseudomonadota</taxon>
        <taxon>Gammaproteobacteria</taxon>
        <taxon>Lysobacterales</taxon>
        <taxon>Lysobacteraceae</taxon>
        <taxon>Luteimonas</taxon>
    </lineage>
</organism>
<proteinExistence type="predicted"/>
<evidence type="ECO:0000313" key="4">
    <source>
        <dbReference type="Proteomes" id="UP001156873"/>
    </source>
</evidence>
<dbReference type="PANTHER" id="PTHR21193:SF3">
    <property type="entry name" value="OXIDOREDUCTASE-LIKE DOMAIN-CONTAINING PROTEIN 1"/>
    <property type="match status" value="1"/>
</dbReference>
<feature type="region of interest" description="Disordered" evidence="1">
    <location>
        <begin position="1"/>
        <end position="22"/>
    </location>
</feature>
<reference evidence="3 4" key="1">
    <citation type="submission" date="2023-04" db="EMBL/GenBank/DDBJ databases">
        <title>Luteimonas sp. M1R5S59.</title>
        <authorList>
            <person name="Sun J.-Q."/>
        </authorList>
    </citation>
    <scope>NUCLEOTIDE SEQUENCE [LARGE SCALE GENOMIC DNA]</scope>
    <source>
        <strain evidence="3 4">M1R5S59</strain>
    </source>
</reference>
<dbReference type="Pfam" id="PF09791">
    <property type="entry name" value="Oxidored-like"/>
    <property type="match status" value="1"/>
</dbReference>
<dbReference type="PANTHER" id="PTHR21193">
    <property type="entry name" value="OXIDOREDUCTASE-LIKE DOMAIN-CONTAINING PROTEIN 1"/>
    <property type="match status" value="1"/>
</dbReference>
<evidence type="ECO:0000256" key="1">
    <source>
        <dbReference type="SAM" id="MobiDB-lite"/>
    </source>
</evidence>
<evidence type="ECO:0000259" key="2">
    <source>
        <dbReference type="Pfam" id="PF09791"/>
    </source>
</evidence>
<keyword evidence="4" id="KW-1185">Reference proteome</keyword>
<name>A0ABT6JRM1_9GAMM</name>
<evidence type="ECO:0000313" key="3">
    <source>
        <dbReference type="EMBL" id="MDH5833335.1"/>
    </source>
</evidence>
<accession>A0ABT6JRM1</accession>
<feature type="domain" description="Oxidoreductase-like" evidence="2">
    <location>
        <begin position="13"/>
        <end position="52"/>
    </location>
</feature>
<comment type="caution">
    <text evidence="3">The sequence shown here is derived from an EMBL/GenBank/DDBJ whole genome shotgun (WGS) entry which is preliminary data.</text>
</comment>
<dbReference type="EMBL" id="JARXRO010000013">
    <property type="protein sequence ID" value="MDH5833335.1"/>
    <property type="molecule type" value="Genomic_DNA"/>
</dbReference>
<dbReference type="InterPro" id="IPR019180">
    <property type="entry name" value="Oxidoreductase-like_N"/>
</dbReference>
<gene>
    <name evidence="3" type="ORF">QFW81_05265</name>
</gene>
<dbReference type="Proteomes" id="UP001156873">
    <property type="component" value="Unassembled WGS sequence"/>
</dbReference>
<dbReference type="InterPro" id="IPR039251">
    <property type="entry name" value="OXLD1"/>
</dbReference>
<protein>
    <submittedName>
        <fullName evidence="3">Oxidoreductase-like domain-containing protein</fullName>
    </submittedName>
</protein>